<feature type="region of interest" description="Disordered" evidence="5">
    <location>
        <begin position="399"/>
        <end position="423"/>
    </location>
</feature>
<feature type="compositionally biased region" description="Basic and acidic residues" evidence="5">
    <location>
        <begin position="69"/>
        <end position="78"/>
    </location>
</feature>
<feature type="region of interest" description="Disordered" evidence="5">
    <location>
        <begin position="121"/>
        <end position="145"/>
    </location>
</feature>
<feature type="repeat" description="ANK" evidence="3">
    <location>
        <begin position="281"/>
        <end position="313"/>
    </location>
</feature>
<evidence type="ECO:0000256" key="4">
    <source>
        <dbReference type="SAM" id="Coils"/>
    </source>
</evidence>
<sequence>MSESAKISDLEGQLEEMRKRVEGKGSETSEDDQKIKADKETSLQAVTSLLRDKVSSLSSNLAEVTSENEELKKQERVPTFEPSSSSPRFINLLREKASLEKKLKEYQVLAEEQKQQIDKLHDSLIKPNPEETTEQNGNQSNLKDKLDEVSKENARLQTMVGKQSKAIAQQTDQRRKDKQKYAELLKEKEILEEQVKGHKVEGGPGELDSVALIKECRELKEMVKAQEDKLSAQEVEREQLERLQTENYQLQEQLQNHGQDNLKHNLIMTEQLSAEIEQVKNQKTPLLCAAEEGHAEVCKELIDRGAAVNTVDEELNSPLIIACKNQHQSVVDLLVKRGAKVDAEDVHGHNAAFYAREIDDQAILSSLESAPPVATWDIRSEEENANEVKPDGVDYVDAFSSSGEDEADNVDSSRREEKEAPSRAISMPTLTAANIDNDNEKVLHELEEENEMLNDEVQQLQVTNRKQSDKVKQLETQLQANDVAVLKAQLEEEKEKVKKATQEVEKMKAEAVSSIPKMQDTDDEITERTGRDSWGDSDVEDLFDLPALGSSNSTSVFQKSSSSKVTSHDLEMISKLKKENKELEAKLKMSESAKISDLEGQLEEMRKRVEGKGSETSEDDQKIKADKETSLQAVTSLLRDKVSSLSSNLAEVTSENEELKKQERVPTFEPSSSSPRFINLLREKASLEKKLKEYQVLAEEQKQQIDKLHDSLIKPNPEETTEQNGNQSNLKDKLDEVSKENARLQTMVGKQSKAIAQQTDQRRKDKQKYAELLKEKEILEEQVKGHKVEGGPGELDSVALIKECRELKEMVKAQEDKLSAQEVEREQLERLQTENYQLQEQLQNHGQDNLKHNLIMTEQLSAEIEQVKVENAKLNSQLDRQERFLKTHSENDKEFADLSVTNKALEDKVQSMNEELALLRDAQTSFSKKRYTEVLLENRKLKESLQNDQALPNGEVKHSLNDGAIAKAEIERLREKLTRTERKLDDTVTVYRQHLLSAVQGNMDPAIKKALMQIVKLRSTNGGSG</sequence>
<name>A0A2G8KW94_STIJA</name>
<protein>
    <submittedName>
        <fullName evidence="6">Putative ankycorbin</fullName>
    </submittedName>
</protein>
<dbReference type="PROSITE" id="PS50297">
    <property type="entry name" value="ANK_REP_REGION"/>
    <property type="match status" value="2"/>
</dbReference>
<dbReference type="PANTHER" id="PTHR24123:SF33">
    <property type="entry name" value="PROTEIN HOS4"/>
    <property type="match status" value="1"/>
</dbReference>
<accession>A0A2G8KW94</accession>
<gene>
    <name evidence="6" type="ORF">BSL78_10830</name>
</gene>
<feature type="compositionally biased region" description="Basic and acidic residues" evidence="5">
    <location>
        <begin position="411"/>
        <end position="421"/>
    </location>
</feature>
<feature type="region of interest" description="Disordered" evidence="5">
    <location>
        <begin position="1"/>
        <end position="39"/>
    </location>
</feature>
<organism evidence="6 7">
    <name type="scientific">Stichopus japonicus</name>
    <name type="common">Sea cucumber</name>
    <dbReference type="NCBI Taxonomy" id="307972"/>
    <lineage>
        <taxon>Eukaryota</taxon>
        <taxon>Metazoa</taxon>
        <taxon>Echinodermata</taxon>
        <taxon>Eleutherozoa</taxon>
        <taxon>Echinozoa</taxon>
        <taxon>Holothuroidea</taxon>
        <taxon>Aspidochirotacea</taxon>
        <taxon>Aspidochirotida</taxon>
        <taxon>Stichopodidae</taxon>
        <taxon>Apostichopus</taxon>
    </lineage>
</organism>
<evidence type="ECO:0000256" key="3">
    <source>
        <dbReference type="PROSITE-ProRule" id="PRU00023"/>
    </source>
</evidence>
<feature type="region of interest" description="Disordered" evidence="5">
    <location>
        <begin position="62"/>
        <end position="86"/>
    </location>
</feature>
<dbReference type="SMART" id="SM00248">
    <property type="entry name" value="ANK"/>
    <property type="match status" value="2"/>
</dbReference>
<dbReference type="OrthoDB" id="341259at2759"/>
<proteinExistence type="predicted"/>
<dbReference type="PANTHER" id="PTHR24123">
    <property type="entry name" value="ANKYRIN REPEAT-CONTAINING"/>
    <property type="match status" value="1"/>
</dbReference>
<dbReference type="InterPro" id="IPR036770">
    <property type="entry name" value="Ankyrin_rpt-contain_sf"/>
</dbReference>
<evidence type="ECO:0000256" key="1">
    <source>
        <dbReference type="ARBA" id="ARBA00022737"/>
    </source>
</evidence>
<dbReference type="EMBL" id="MRZV01000336">
    <property type="protein sequence ID" value="PIK52271.1"/>
    <property type="molecule type" value="Genomic_DNA"/>
</dbReference>
<dbReference type="AlphaFoldDB" id="A0A2G8KW94"/>
<dbReference type="Gene3D" id="1.25.40.20">
    <property type="entry name" value="Ankyrin repeat-containing domain"/>
    <property type="match status" value="1"/>
</dbReference>
<dbReference type="SUPFAM" id="SSF48403">
    <property type="entry name" value="Ankyrin repeat"/>
    <property type="match status" value="1"/>
</dbReference>
<feature type="compositionally biased region" description="Basic and acidic residues" evidence="5">
    <location>
        <begin position="15"/>
        <end position="39"/>
    </location>
</feature>
<evidence type="ECO:0000313" key="6">
    <source>
        <dbReference type="EMBL" id="PIK52271.1"/>
    </source>
</evidence>
<keyword evidence="4" id="KW-0175">Coiled coil</keyword>
<reference evidence="6 7" key="1">
    <citation type="journal article" date="2017" name="PLoS Biol.">
        <title>The sea cucumber genome provides insights into morphological evolution and visceral regeneration.</title>
        <authorList>
            <person name="Zhang X."/>
            <person name="Sun L."/>
            <person name="Yuan J."/>
            <person name="Sun Y."/>
            <person name="Gao Y."/>
            <person name="Zhang L."/>
            <person name="Li S."/>
            <person name="Dai H."/>
            <person name="Hamel J.F."/>
            <person name="Liu C."/>
            <person name="Yu Y."/>
            <person name="Liu S."/>
            <person name="Lin W."/>
            <person name="Guo K."/>
            <person name="Jin S."/>
            <person name="Xu P."/>
            <person name="Storey K.B."/>
            <person name="Huan P."/>
            <person name="Zhang T."/>
            <person name="Zhou Y."/>
            <person name="Zhang J."/>
            <person name="Lin C."/>
            <person name="Li X."/>
            <person name="Xing L."/>
            <person name="Huo D."/>
            <person name="Sun M."/>
            <person name="Wang L."/>
            <person name="Mercier A."/>
            <person name="Li F."/>
            <person name="Yang H."/>
            <person name="Xiang J."/>
        </authorList>
    </citation>
    <scope>NUCLEOTIDE SEQUENCE [LARGE SCALE GENOMIC DNA]</scope>
    <source>
        <strain evidence="6">Shaxun</strain>
        <tissue evidence="6">Muscle</tissue>
    </source>
</reference>
<feature type="repeat" description="ANK" evidence="3">
    <location>
        <begin position="314"/>
        <end position="346"/>
    </location>
</feature>
<feature type="compositionally biased region" description="Basic and acidic residues" evidence="5">
    <location>
        <begin position="657"/>
        <end position="666"/>
    </location>
</feature>
<feature type="region of interest" description="Disordered" evidence="5">
    <location>
        <begin position="652"/>
        <end position="673"/>
    </location>
</feature>
<keyword evidence="1" id="KW-0677">Repeat</keyword>
<dbReference type="Pfam" id="PF12796">
    <property type="entry name" value="Ank_2"/>
    <property type="match status" value="1"/>
</dbReference>
<feature type="coiled-coil region" evidence="4">
    <location>
        <begin position="963"/>
        <end position="990"/>
    </location>
</feature>
<dbReference type="InterPro" id="IPR051165">
    <property type="entry name" value="Multifunctional_ANK_Repeat"/>
</dbReference>
<dbReference type="PROSITE" id="PS50088">
    <property type="entry name" value="ANK_REPEAT"/>
    <property type="match status" value="2"/>
</dbReference>
<comment type="caution">
    <text evidence="6">The sequence shown here is derived from an EMBL/GenBank/DDBJ whole genome shotgun (WGS) entry which is preliminary data.</text>
</comment>
<keyword evidence="2 3" id="KW-0040">ANK repeat</keyword>
<keyword evidence="7" id="KW-1185">Reference proteome</keyword>
<feature type="region of interest" description="Disordered" evidence="5">
    <location>
        <begin position="590"/>
        <end position="627"/>
    </location>
</feature>
<dbReference type="Proteomes" id="UP000230750">
    <property type="component" value="Unassembled WGS sequence"/>
</dbReference>
<evidence type="ECO:0000256" key="2">
    <source>
        <dbReference type="ARBA" id="ARBA00023043"/>
    </source>
</evidence>
<evidence type="ECO:0000313" key="7">
    <source>
        <dbReference type="Proteomes" id="UP000230750"/>
    </source>
</evidence>
<evidence type="ECO:0000256" key="5">
    <source>
        <dbReference type="SAM" id="MobiDB-lite"/>
    </source>
</evidence>
<feature type="region of interest" description="Disordered" evidence="5">
    <location>
        <begin position="508"/>
        <end position="538"/>
    </location>
</feature>
<dbReference type="InterPro" id="IPR002110">
    <property type="entry name" value="Ankyrin_rpt"/>
</dbReference>
<dbReference type="STRING" id="307972.A0A2G8KW94"/>